<dbReference type="Proteomes" id="UP000519897">
    <property type="component" value="Unassembled WGS sequence"/>
</dbReference>
<protein>
    <submittedName>
        <fullName evidence="1">Uncharacterized protein</fullName>
    </submittedName>
</protein>
<sequence>MDHRSEGLTTYLYSRVKGVNIEFFSSVHSQEE</sequence>
<name>A0A7W6PTL7_9HYPH</name>
<accession>A0A7W6PTL7</accession>
<evidence type="ECO:0000313" key="1">
    <source>
        <dbReference type="EMBL" id="MBB4145332.1"/>
    </source>
</evidence>
<organism evidence="1 2">
    <name type="scientific">Rhizobium rhizoryzae</name>
    <dbReference type="NCBI Taxonomy" id="451876"/>
    <lineage>
        <taxon>Bacteria</taxon>
        <taxon>Pseudomonadati</taxon>
        <taxon>Pseudomonadota</taxon>
        <taxon>Alphaproteobacteria</taxon>
        <taxon>Hyphomicrobiales</taxon>
        <taxon>Rhizobiaceae</taxon>
        <taxon>Rhizobium/Agrobacterium group</taxon>
        <taxon>Rhizobium</taxon>
    </lineage>
</organism>
<dbReference type="AlphaFoldDB" id="A0A7W6PTL7"/>
<gene>
    <name evidence="1" type="ORF">GGQ72_003896</name>
</gene>
<evidence type="ECO:0000313" key="2">
    <source>
        <dbReference type="Proteomes" id="UP000519897"/>
    </source>
</evidence>
<dbReference type="EMBL" id="JACIEC010000007">
    <property type="protein sequence ID" value="MBB4145332.1"/>
    <property type="molecule type" value="Genomic_DNA"/>
</dbReference>
<proteinExistence type="predicted"/>
<comment type="caution">
    <text evidence="1">The sequence shown here is derived from an EMBL/GenBank/DDBJ whole genome shotgun (WGS) entry which is preliminary data.</text>
</comment>
<reference evidence="1 2" key="1">
    <citation type="submission" date="2020-08" db="EMBL/GenBank/DDBJ databases">
        <title>Genomic Encyclopedia of Type Strains, Phase IV (KMG-IV): sequencing the most valuable type-strain genomes for metagenomic binning, comparative biology and taxonomic classification.</title>
        <authorList>
            <person name="Goeker M."/>
        </authorList>
    </citation>
    <scope>NUCLEOTIDE SEQUENCE [LARGE SCALE GENOMIC DNA]</scope>
    <source>
        <strain evidence="1 2">DSM 29514</strain>
    </source>
</reference>
<keyword evidence="2" id="KW-1185">Reference proteome</keyword>